<feature type="domain" description="Ferric siderophore reductase C-terminal" evidence="1">
    <location>
        <begin position="56"/>
        <end position="76"/>
    </location>
</feature>
<dbReference type="STRING" id="670.ACZ92_23055"/>
<feature type="non-terminal residue" evidence="2">
    <location>
        <position position="1"/>
    </location>
</feature>
<accession>A0A227J5M7</accession>
<evidence type="ECO:0000259" key="1">
    <source>
        <dbReference type="Pfam" id="PF11575"/>
    </source>
</evidence>
<dbReference type="Pfam" id="PF11575">
    <property type="entry name" value="FhuF_C"/>
    <property type="match status" value="1"/>
</dbReference>
<evidence type="ECO:0000313" key="3">
    <source>
        <dbReference type="Proteomes" id="UP000214596"/>
    </source>
</evidence>
<dbReference type="EMBL" id="NIXT01002249">
    <property type="protein sequence ID" value="OXE30406.1"/>
    <property type="molecule type" value="Genomic_DNA"/>
</dbReference>
<dbReference type="InterPro" id="IPR024726">
    <property type="entry name" value="FhuF_C"/>
</dbReference>
<name>A0A227J5M7_VIBPH</name>
<reference evidence="2 3" key="1">
    <citation type="journal article" date="2017" name="Appl. Environ. Microbiol.">
        <title>Parallel evolution of two clades of a major Atlantic endemic Vibrio parahaemolyticus pathogen lineage by independent acquisition of related pathogenicity islands.</title>
        <authorList>
            <person name="Xu F."/>
            <person name="Gonzalez-Escalona N."/>
            <person name="Drees K.P."/>
            <person name="Sebra R.P."/>
            <person name="Cooper V.S."/>
            <person name="Jones S.H."/>
            <person name="Whistler C.A."/>
        </authorList>
    </citation>
    <scope>NUCLEOTIDE SEQUENCE [LARGE SCALE GENOMIC DNA]</scope>
    <source>
        <strain evidence="2 3">MAVP-3</strain>
    </source>
</reference>
<protein>
    <submittedName>
        <fullName evidence="2">Siderophore ferric iron reductase</fullName>
    </submittedName>
</protein>
<proteinExistence type="predicted"/>
<comment type="caution">
    <text evidence="2">The sequence shown here is derived from an EMBL/GenBank/DDBJ whole genome shotgun (WGS) entry which is preliminary data.</text>
</comment>
<dbReference type="Proteomes" id="UP000214596">
    <property type="component" value="Unassembled WGS sequence"/>
</dbReference>
<evidence type="ECO:0000313" key="2">
    <source>
        <dbReference type="EMBL" id="OXE30406.1"/>
    </source>
</evidence>
<sequence length="90" mass="10200">DGILACLLRLQQHFPQLTDAIIKEHASLWLSALGLDERHIDALHGVPHEQPIKLVRKSCCLVYKCEGRKLCEDCPRAAKNRQLIMQNSNS</sequence>
<gene>
    <name evidence="2" type="ORF">CA163_23520</name>
</gene>
<organism evidence="2 3">
    <name type="scientific">Vibrio parahaemolyticus</name>
    <dbReference type="NCBI Taxonomy" id="670"/>
    <lineage>
        <taxon>Bacteria</taxon>
        <taxon>Pseudomonadati</taxon>
        <taxon>Pseudomonadota</taxon>
        <taxon>Gammaproteobacteria</taxon>
        <taxon>Vibrionales</taxon>
        <taxon>Vibrionaceae</taxon>
        <taxon>Vibrio</taxon>
    </lineage>
</organism>
<dbReference type="GO" id="GO:0051537">
    <property type="term" value="F:2 iron, 2 sulfur cluster binding"/>
    <property type="evidence" value="ECO:0007669"/>
    <property type="project" value="InterPro"/>
</dbReference>
<dbReference type="AlphaFoldDB" id="A0A227J5M7"/>